<dbReference type="OrthoDB" id="2979184at2759"/>
<dbReference type="AlphaFoldDB" id="A0A369K8W8"/>
<dbReference type="InParanoid" id="A0A369K8W8"/>
<dbReference type="EMBL" id="LUEZ02000012">
    <property type="protein sequence ID" value="RDB28273.1"/>
    <property type="molecule type" value="Genomic_DNA"/>
</dbReference>
<evidence type="ECO:0000313" key="1">
    <source>
        <dbReference type="EMBL" id="RDB28273.1"/>
    </source>
</evidence>
<gene>
    <name evidence="1" type="ORF">Hypma_001473</name>
</gene>
<accession>A0A369K8W8</accession>
<proteinExistence type="predicted"/>
<reference evidence="1" key="1">
    <citation type="submission" date="2018-04" db="EMBL/GenBank/DDBJ databases">
        <title>Whole genome sequencing of Hypsizygus marmoreus.</title>
        <authorList>
            <person name="Choi I.-G."/>
            <person name="Min B."/>
            <person name="Kim J.-G."/>
            <person name="Kim S."/>
            <person name="Oh Y.-L."/>
            <person name="Kong W.-S."/>
            <person name="Park H."/>
            <person name="Jeong J."/>
            <person name="Song E.-S."/>
        </authorList>
    </citation>
    <scope>NUCLEOTIDE SEQUENCE [LARGE SCALE GENOMIC DNA]</scope>
    <source>
        <strain evidence="1">51987-8</strain>
    </source>
</reference>
<protein>
    <recommendedName>
        <fullName evidence="3">F-box domain-containing protein</fullName>
    </recommendedName>
</protein>
<evidence type="ECO:0008006" key="3">
    <source>
        <dbReference type="Google" id="ProtNLM"/>
    </source>
</evidence>
<dbReference type="Proteomes" id="UP000076154">
    <property type="component" value="Unassembled WGS sequence"/>
</dbReference>
<organism evidence="1 2">
    <name type="scientific">Hypsizygus marmoreus</name>
    <name type="common">White beech mushroom</name>
    <name type="synonym">Agaricus marmoreus</name>
    <dbReference type="NCBI Taxonomy" id="39966"/>
    <lineage>
        <taxon>Eukaryota</taxon>
        <taxon>Fungi</taxon>
        <taxon>Dikarya</taxon>
        <taxon>Basidiomycota</taxon>
        <taxon>Agaricomycotina</taxon>
        <taxon>Agaricomycetes</taxon>
        <taxon>Agaricomycetidae</taxon>
        <taxon>Agaricales</taxon>
        <taxon>Tricholomatineae</taxon>
        <taxon>Lyophyllaceae</taxon>
        <taxon>Hypsizygus</taxon>
    </lineage>
</organism>
<comment type="caution">
    <text evidence="1">The sequence shown here is derived from an EMBL/GenBank/DDBJ whole genome shotgun (WGS) entry which is preliminary data.</text>
</comment>
<evidence type="ECO:0000313" key="2">
    <source>
        <dbReference type="Proteomes" id="UP000076154"/>
    </source>
</evidence>
<keyword evidence="2" id="KW-1185">Reference proteome</keyword>
<name>A0A369K8W8_HYPMA</name>
<sequence length="478" mass="53647">MNPSCGSAILDDDVLPRILCFCDIAHVLKISETSRHMHELVFFSKAVWLAILSDLHAKHFVNLLPKQRLSDLTAIELLELAKRIIGGPQSWSPSHPLGPTISHQTTLKFTRPWNTNMLIGCKLLPGDRFLLYQNDITVQCWNLAKETLIWEYPLSDIDDRCKSVVPFDAELAEDGRSVVVVLGLRVFGPFAQDRPNTVEVIRLDLITGKADLLLRHRALDTGFDNPFSQCKISGDFILVKMNLENWSLLLKMSTAACMTFNVPGDPLNFDNGLVNGHMVTVKFLRGHESVVEFYDLESVFEIGSMTPFMSQTIDIDLPDTQLAFHLSINASPFYEDQSTAWFRIPHSEVILRAPSSLDFSHYTVIGLNKQLLHPDSSPLPYSGHVVIGVHSVHSSEHLVLLLPQPGASARHLALPAIRKHVNMTEFGGVVSTYISAVLILFKRLSAYSFPFTLEPIRDILGHHRTMEFGGFPKGWNFF</sequence>
<dbReference type="CDD" id="cd09917">
    <property type="entry name" value="F-box_SF"/>
    <property type="match status" value="1"/>
</dbReference>